<reference evidence="12" key="1">
    <citation type="submission" date="2016-06" db="EMBL/GenBank/DDBJ databases">
        <authorList>
            <person name="Petersen J."/>
            <person name="Sayavedra L."/>
        </authorList>
    </citation>
    <scope>NUCLEOTIDE SEQUENCE [LARGE SCALE GENOMIC DNA]</scope>
    <source>
        <strain evidence="12">BazSymA</strain>
    </source>
</reference>
<gene>
    <name evidence="9" type="primary">dapF</name>
    <name evidence="11" type="ORF">BAZSYMA_ACONTIG00011_7</name>
</gene>
<evidence type="ECO:0000256" key="1">
    <source>
        <dbReference type="ARBA" id="ARBA00005196"/>
    </source>
</evidence>
<feature type="binding site" evidence="9">
    <location>
        <position position="13"/>
    </location>
    <ligand>
        <name>substrate</name>
    </ligand>
</feature>
<name>A0A1H6LSX7_9GAMM</name>
<dbReference type="FunFam" id="3.10.310.10:FF:000001">
    <property type="entry name" value="Diaminopimelate epimerase"/>
    <property type="match status" value="1"/>
</dbReference>
<dbReference type="Pfam" id="PF01678">
    <property type="entry name" value="DAP_epimerase"/>
    <property type="match status" value="2"/>
</dbReference>
<evidence type="ECO:0000256" key="10">
    <source>
        <dbReference type="PROSITE-ProRule" id="PRU10125"/>
    </source>
</evidence>
<evidence type="ECO:0000256" key="9">
    <source>
        <dbReference type="HAMAP-Rule" id="MF_00197"/>
    </source>
</evidence>
<evidence type="ECO:0000256" key="5">
    <source>
        <dbReference type="ARBA" id="ARBA00022605"/>
    </source>
</evidence>
<feature type="binding site" evidence="9">
    <location>
        <begin position="219"/>
        <end position="220"/>
    </location>
    <ligand>
        <name>substrate</name>
    </ligand>
</feature>
<comment type="function">
    <text evidence="9">Catalyzes the stereoinversion of LL-2,6-diaminopimelate (L,L-DAP) to meso-diaminopimelate (meso-DAP), a precursor of L-lysine and an essential component of the bacterial peptidoglycan.</text>
</comment>
<protein>
    <recommendedName>
        <fullName evidence="3 9">Diaminopimelate epimerase</fullName>
        <shortName evidence="9">DAP epimerase</shortName>
        <ecNumber evidence="3 9">5.1.1.7</ecNumber>
    </recommendedName>
    <alternativeName>
        <fullName evidence="9">PLP-independent amino acid racemase</fullName>
    </alternativeName>
</protein>
<comment type="subunit">
    <text evidence="9">Homodimer.</text>
</comment>
<dbReference type="GO" id="GO:0009089">
    <property type="term" value="P:lysine biosynthetic process via diaminopimelate"/>
    <property type="evidence" value="ECO:0007669"/>
    <property type="project" value="UniProtKB-UniRule"/>
</dbReference>
<accession>A0A1H6LSX7</accession>
<feature type="binding site" evidence="9">
    <location>
        <position position="46"/>
    </location>
    <ligand>
        <name>substrate</name>
    </ligand>
</feature>
<dbReference type="InterPro" id="IPR018510">
    <property type="entry name" value="DAP_epimerase_AS"/>
</dbReference>
<evidence type="ECO:0000256" key="4">
    <source>
        <dbReference type="ARBA" id="ARBA00022490"/>
    </source>
</evidence>
<dbReference type="PROSITE" id="PS01326">
    <property type="entry name" value="DAP_EPIMERASE"/>
    <property type="match status" value="1"/>
</dbReference>
<keyword evidence="6 9" id="KW-0457">Lysine biosynthesis</keyword>
<dbReference type="UniPathway" id="UPA00034">
    <property type="reaction ID" value="UER00025"/>
</dbReference>
<keyword evidence="7 9" id="KW-0413">Isomerase</keyword>
<dbReference type="EC" id="5.1.1.7" evidence="3 9"/>
<comment type="catalytic activity">
    <reaction evidence="8 9">
        <text>(2S,6S)-2,6-diaminopimelate = meso-2,6-diaminopimelate</text>
        <dbReference type="Rhea" id="RHEA:15393"/>
        <dbReference type="ChEBI" id="CHEBI:57609"/>
        <dbReference type="ChEBI" id="CHEBI:57791"/>
        <dbReference type="EC" id="5.1.1.7"/>
    </reaction>
</comment>
<keyword evidence="4 9" id="KW-0963">Cytoplasm</keyword>
<dbReference type="OrthoDB" id="9805408at2"/>
<feature type="active site" evidence="10">
    <location>
        <position position="75"/>
    </location>
</feature>
<evidence type="ECO:0000256" key="3">
    <source>
        <dbReference type="ARBA" id="ARBA00013080"/>
    </source>
</evidence>
<dbReference type="GO" id="GO:0008837">
    <property type="term" value="F:diaminopimelate epimerase activity"/>
    <property type="evidence" value="ECO:0007669"/>
    <property type="project" value="UniProtKB-UniRule"/>
</dbReference>
<dbReference type="InterPro" id="IPR001653">
    <property type="entry name" value="DAP_epimerase_DapF"/>
</dbReference>
<feature type="binding site" evidence="9">
    <location>
        <position position="201"/>
    </location>
    <ligand>
        <name>substrate</name>
    </ligand>
</feature>
<keyword evidence="5 9" id="KW-0028">Amino-acid biosynthesis</keyword>
<dbReference type="EMBL" id="CDSC02000301">
    <property type="protein sequence ID" value="SEH89518.1"/>
    <property type="molecule type" value="Genomic_DNA"/>
</dbReference>
<organism evidence="11 12">
    <name type="scientific">Bathymodiolus azoricus thioautotrophic gill symbiont</name>
    <dbReference type="NCBI Taxonomy" id="235205"/>
    <lineage>
        <taxon>Bacteria</taxon>
        <taxon>Pseudomonadati</taxon>
        <taxon>Pseudomonadota</taxon>
        <taxon>Gammaproteobacteria</taxon>
        <taxon>sulfur-oxidizing symbionts</taxon>
    </lineage>
</organism>
<evidence type="ECO:0000313" key="11">
    <source>
        <dbReference type="EMBL" id="SEH89518.1"/>
    </source>
</evidence>
<dbReference type="AlphaFoldDB" id="A0A1H6LSX7"/>
<dbReference type="RefSeq" id="WP_090716605.1">
    <property type="nucleotide sequence ID" value="NZ_CAESAP020000099.1"/>
</dbReference>
<feature type="site" description="Could be important to modulate the pK values of the two catalytic cysteine residues" evidence="9">
    <location>
        <position position="171"/>
    </location>
</feature>
<dbReference type="PANTHER" id="PTHR31689">
    <property type="entry name" value="DIAMINOPIMELATE EPIMERASE, CHLOROPLASTIC"/>
    <property type="match status" value="1"/>
</dbReference>
<feature type="binding site" evidence="9">
    <location>
        <position position="169"/>
    </location>
    <ligand>
        <name>substrate</name>
    </ligand>
</feature>
<proteinExistence type="inferred from homology"/>
<evidence type="ECO:0000256" key="6">
    <source>
        <dbReference type="ARBA" id="ARBA00023154"/>
    </source>
</evidence>
<dbReference type="GO" id="GO:0005829">
    <property type="term" value="C:cytosol"/>
    <property type="evidence" value="ECO:0007669"/>
    <property type="project" value="TreeGrafter"/>
</dbReference>
<feature type="binding site" evidence="9">
    <location>
        <begin position="76"/>
        <end position="77"/>
    </location>
    <ligand>
        <name>substrate</name>
    </ligand>
</feature>
<dbReference type="NCBIfam" id="TIGR00652">
    <property type="entry name" value="DapF"/>
    <property type="match status" value="1"/>
</dbReference>
<feature type="binding site" evidence="9">
    <location>
        <position position="66"/>
    </location>
    <ligand>
        <name>substrate</name>
    </ligand>
</feature>
<feature type="site" description="Important for dimerization" evidence="9">
    <location>
        <position position="281"/>
    </location>
</feature>
<evidence type="ECO:0000256" key="2">
    <source>
        <dbReference type="ARBA" id="ARBA00010219"/>
    </source>
</evidence>
<dbReference type="PANTHER" id="PTHR31689:SF0">
    <property type="entry name" value="DIAMINOPIMELATE EPIMERASE"/>
    <property type="match status" value="1"/>
</dbReference>
<feature type="site" description="Could be important to modulate the pK values of the two catalytic cysteine residues" evidence="9">
    <location>
        <position position="219"/>
    </location>
</feature>
<dbReference type="Gene3D" id="3.10.310.10">
    <property type="entry name" value="Diaminopimelate Epimerase, Chain A, domain 1"/>
    <property type="match status" value="2"/>
</dbReference>
<dbReference type="HAMAP" id="MF_00197">
    <property type="entry name" value="DAP_epimerase"/>
    <property type="match status" value="1"/>
</dbReference>
<sequence length="287" mass="31463">MLIKFTKMQGLGNDFMVIDAINQSVSLSKTQIKQLSDRHLGVGFDQLLLVESPENKENDFKYRIFNADGSEVEQCGNGARCLARFVIEKSLTKKTAITESAAFKYSVKNTILVETKKGVIRVAVAMSGIFVDMGKAIWKPKDIPFNQLKNENATHTVNGYQVGVVSMGNPHAVLIVDDINQEIESIAKKIQNSGDFPDGVNVSFVQITHEFKVKLRVYERGVGETLACGSGACATVAYLDLIGRVNAKDKDIIVDLKGGVLSIGVNEGDRILMYGHAEFVFEGQVKV</sequence>
<comment type="similarity">
    <text evidence="2 9">Belongs to the diaminopimelate epimerase family.</text>
</comment>
<dbReference type="Proteomes" id="UP000198988">
    <property type="component" value="Unassembled WGS sequence"/>
</dbReference>
<feature type="binding site" evidence="9">
    <location>
        <begin position="229"/>
        <end position="230"/>
    </location>
    <ligand>
        <name>substrate</name>
    </ligand>
</feature>
<evidence type="ECO:0000256" key="7">
    <source>
        <dbReference type="ARBA" id="ARBA00023235"/>
    </source>
</evidence>
<evidence type="ECO:0000256" key="8">
    <source>
        <dbReference type="ARBA" id="ARBA00051712"/>
    </source>
</evidence>
<feature type="active site" description="Proton acceptor" evidence="9">
    <location>
        <position position="228"/>
    </location>
</feature>
<comment type="pathway">
    <text evidence="1 9">Amino-acid biosynthesis; L-lysine biosynthesis via DAP pathway; DL-2,6-diaminopimelate from LL-2,6-diaminopimelate: step 1/1.</text>
</comment>
<comment type="subcellular location">
    <subcellularLocation>
        <location evidence="9">Cytoplasm</location>
    </subcellularLocation>
</comment>
<evidence type="ECO:0000313" key="12">
    <source>
        <dbReference type="Proteomes" id="UP000198988"/>
    </source>
</evidence>
<dbReference type="SUPFAM" id="SSF54506">
    <property type="entry name" value="Diaminopimelate epimerase-like"/>
    <property type="match status" value="1"/>
</dbReference>
<feature type="active site" description="Proton donor" evidence="9">
    <location>
        <position position="75"/>
    </location>
</feature>